<evidence type="ECO:0000313" key="7">
    <source>
        <dbReference type="Proteomes" id="UP000824241"/>
    </source>
</evidence>
<feature type="transmembrane region" description="Helical" evidence="5">
    <location>
        <begin position="300"/>
        <end position="320"/>
    </location>
</feature>
<organism evidence="6 7">
    <name type="scientific">Candidatus Faecivivens stercoravium</name>
    <dbReference type="NCBI Taxonomy" id="2840803"/>
    <lineage>
        <taxon>Bacteria</taxon>
        <taxon>Bacillati</taxon>
        <taxon>Bacillota</taxon>
        <taxon>Clostridia</taxon>
        <taxon>Eubacteriales</taxon>
        <taxon>Oscillospiraceae</taxon>
        <taxon>Oscillospiraceae incertae sedis</taxon>
        <taxon>Candidatus Faecivivens</taxon>
    </lineage>
</organism>
<dbReference type="GO" id="GO:0016020">
    <property type="term" value="C:membrane"/>
    <property type="evidence" value="ECO:0007669"/>
    <property type="project" value="UniProtKB-SubCell"/>
</dbReference>
<reference evidence="6" key="1">
    <citation type="submission" date="2020-10" db="EMBL/GenBank/DDBJ databases">
        <authorList>
            <person name="Gilroy R."/>
        </authorList>
    </citation>
    <scope>NUCLEOTIDE SEQUENCE</scope>
    <source>
        <strain evidence="6">CHK189-12415</strain>
    </source>
</reference>
<comment type="caution">
    <text evidence="6">The sequence shown here is derived from an EMBL/GenBank/DDBJ whole genome shotgun (WGS) entry which is preliminary data.</text>
</comment>
<feature type="transmembrane region" description="Helical" evidence="5">
    <location>
        <begin position="382"/>
        <end position="401"/>
    </location>
</feature>
<comment type="subcellular location">
    <subcellularLocation>
        <location evidence="1">Membrane</location>
        <topology evidence="1">Multi-pass membrane protein</topology>
    </subcellularLocation>
</comment>
<evidence type="ECO:0000256" key="3">
    <source>
        <dbReference type="ARBA" id="ARBA00022989"/>
    </source>
</evidence>
<evidence type="ECO:0000256" key="4">
    <source>
        <dbReference type="ARBA" id="ARBA00023136"/>
    </source>
</evidence>
<feature type="transmembrane region" description="Helical" evidence="5">
    <location>
        <begin position="157"/>
        <end position="187"/>
    </location>
</feature>
<feature type="transmembrane region" description="Helical" evidence="5">
    <location>
        <begin position="193"/>
        <end position="213"/>
    </location>
</feature>
<dbReference type="PANTHER" id="PTHR43427">
    <property type="entry name" value="CHLORIDE CHANNEL PROTEIN CLC-E"/>
    <property type="match status" value="1"/>
</dbReference>
<dbReference type="InterPro" id="IPR050368">
    <property type="entry name" value="ClC-type_chloride_channel"/>
</dbReference>
<feature type="transmembrane region" description="Helical" evidence="5">
    <location>
        <begin position="225"/>
        <end position="249"/>
    </location>
</feature>
<feature type="transmembrane region" description="Helical" evidence="5">
    <location>
        <begin position="352"/>
        <end position="376"/>
    </location>
</feature>
<feature type="transmembrane region" description="Helical" evidence="5">
    <location>
        <begin position="261"/>
        <end position="279"/>
    </location>
</feature>
<feature type="transmembrane region" description="Helical" evidence="5">
    <location>
        <begin position="26"/>
        <end position="48"/>
    </location>
</feature>
<dbReference type="SUPFAM" id="SSF81340">
    <property type="entry name" value="Clc chloride channel"/>
    <property type="match status" value="1"/>
</dbReference>
<feature type="transmembrane region" description="Helical" evidence="5">
    <location>
        <begin position="99"/>
        <end position="118"/>
    </location>
</feature>
<dbReference type="InterPro" id="IPR014743">
    <property type="entry name" value="Cl-channel_core"/>
</dbReference>
<keyword evidence="4 5" id="KW-0472">Membrane</keyword>
<dbReference type="GO" id="GO:0015108">
    <property type="term" value="F:chloride transmembrane transporter activity"/>
    <property type="evidence" value="ECO:0007669"/>
    <property type="project" value="InterPro"/>
</dbReference>
<keyword evidence="3 5" id="KW-1133">Transmembrane helix</keyword>
<evidence type="ECO:0000256" key="5">
    <source>
        <dbReference type="SAM" id="Phobius"/>
    </source>
</evidence>
<evidence type="ECO:0000256" key="1">
    <source>
        <dbReference type="ARBA" id="ARBA00004141"/>
    </source>
</evidence>
<evidence type="ECO:0000256" key="2">
    <source>
        <dbReference type="ARBA" id="ARBA00022692"/>
    </source>
</evidence>
<dbReference type="InterPro" id="IPR001807">
    <property type="entry name" value="ClC"/>
</dbReference>
<sequence length="435" mass="45341">MDNKLKQYAAAYKERAGQYLLTLVKWLVLSAICGGVCGLVGSAFHLSIEWATGMRGRYPWLLYCLPLAGLLIVAVYKLTRTEGRGTNDIIDEVHDGKGVPLLLLPAIFAGTFLTHLCGGSAGREGAALQMGGAVGYQAGRLLRFDDRDLRTATMAGMAAFFSALFGTPVAATVFAMTVASVGISYAANLLPSLLSAFLAYGVSCLFGIAPTRFAAEAPAVEAGMLLRVAVLGVLCALVSMLFCGCIHLGEHLLGGKLRNPWVRAVVGGLLVILLTFLCGSQDYNGAGMDVITRAVEQGEAFPAAFLLKILFTAVTLGAGFKGGEVVPSFFVGATFGCVAGSLLGIPAGFAAAVGLVAVFCGATNCPVASILLAVELFGGGGVAYFAAGCAASFFFSGYDGLYSSQKFPYSKLKARYLGTAYANQFHEEEGQAEKP</sequence>
<feature type="transmembrane region" description="Helical" evidence="5">
    <location>
        <begin position="60"/>
        <end position="79"/>
    </location>
</feature>
<feature type="transmembrane region" description="Helical" evidence="5">
    <location>
        <begin position="326"/>
        <end position="345"/>
    </location>
</feature>
<dbReference type="EMBL" id="DVHA01000199">
    <property type="protein sequence ID" value="HIR61164.1"/>
    <property type="molecule type" value="Genomic_DNA"/>
</dbReference>
<protein>
    <submittedName>
        <fullName evidence="6">Chloride channel protein</fullName>
    </submittedName>
</protein>
<gene>
    <name evidence="6" type="ORF">IAB37_06300</name>
</gene>
<dbReference type="Proteomes" id="UP000824241">
    <property type="component" value="Unassembled WGS sequence"/>
</dbReference>
<reference evidence="6" key="2">
    <citation type="journal article" date="2021" name="PeerJ">
        <title>Extensive microbial diversity within the chicken gut microbiome revealed by metagenomics and culture.</title>
        <authorList>
            <person name="Gilroy R."/>
            <person name="Ravi A."/>
            <person name="Getino M."/>
            <person name="Pursley I."/>
            <person name="Horton D.L."/>
            <person name="Alikhan N.F."/>
            <person name="Baker D."/>
            <person name="Gharbi K."/>
            <person name="Hall N."/>
            <person name="Watson M."/>
            <person name="Adriaenssens E.M."/>
            <person name="Foster-Nyarko E."/>
            <person name="Jarju S."/>
            <person name="Secka A."/>
            <person name="Antonio M."/>
            <person name="Oren A."/>
            <person name="Chaudhuri R.R."/>
            <person name="La Ragione R."/>
            <person name="Hildebrand F."/>
            <person name="Pallen M.J."/>
        </authorList>
    </citation>
    <scope>NUCLEOTIDE SEQUENCE</scope>
    <source>
        <strain evidence="6">CHK189-12415</strain>
    </source>
</reference>
<name>A0A9D1J5L0_9FIRM</name>
<evidence type="ECO:0000313" key="6">
    <source>
        <dbReference type="EMBL" id="HIR61164.1"/>
    </source>
</evidence>
<proteinExistence type="predicted"/>
<keyword evidence="2 5" id="KW-0812">Transmembrane</keyword>
<dbReference type="Pfam" id="PF00654">
    <property type="entry name" value="Voltage_CLC"/>
    <property type="match status" value="1"/>
</dbReference>
<accession>A0A9D1J5L0</accession>
<dbReference type="PANTHER" id="PTHR43427:SF12">
    <property type="entry name" value="CHLORIDE TRANSPORTER"/>
    <property type="match status" value="1"/>
</dbReference>
<dbReference type="AlphaFoldDB" id="A0A9D1J5L0"/>
<dbReference type="Gene3D" id="1.10.3080.10">
    <property type="entry name" value="Clc chloride channel"/>
    <property type="match status" value="1"/>
</dbReference>